<keyword evidence="9 18" id="KW-0418">Kinase</keyword>
<keyword evidence="25" id="KW-1185">Reference proteome</keyword>
<dbReference type="PANTHER" id="PTHR47976">
    <property type="entry name" value="G-TYPE LECTIN S-RECEPTOR-LIKE SERINE/THREONINE-PROTEIN KINASE SD2-5"/>
    <property type="match status" value="1"/>
</dbReference>
<feature type="domain" description="Protein kinase" evidence="22">
    <location>
        <begin position="515"/>
        <end position="795"/>
    </location>
</feature>
<reference evidence="24" key="2">
    <citation type="submission" date="2022-03" db="EMBL/GenBank/DDBJ databases">
        <title>Draft title - Genomic analysis of global carrot germplasm unveils the trajectory of domestication and the origin of high carotenoid orange carrot.</title>
        <authorList>
            <person name="Iorizzo M."/>
            <person name="Ellison S."/>
            <person name="Senalik D."/>
            <person name="Macko-Podgorni A."/>
            <person name="Grzebelus D."/>
            <person name="Bostan H."/>
            <person name="Rolling W."/>
            <person name="Curaba J."/>
            <person name="Simon P."/>
        </authorList>
    </citation>
    <scope>NUCLEOTIDE SEQUENCE</scope>
    <source>
        <tissue evidence="24">Leaf</tissue>
    </source>
</reference>
<dbReference type="FunFam" id="3.30.200.20:FF:000059">
    <property type="entry name" value="S-receptor-like serine/threonine-protein kinase"/>
    <property type="match status" value="1"/>
</dbReference>
<reference evidence="24" key="1">
    <citation type="journal article" date="2016" name="Nat. Genet.">
        <title>A high-quality carrot genome assembly provides new insights into carotenoid accumulation and asterid genome evolution.</title>
        <authorList>
            <person name="Iorizzo M."/>
            <person name="Ellison S."/>
            <person name="Senalik D."/>
            <person name="Zeng P."/>
            <person name="Satapoomin P."/>
            <person name="Huang J."/>
            <person name="Bowman M."/>
            <person name="Iovene M."/>
            <person name="Sanseverino W."/>
            <person name="Cavagnaro P."/>
            <person name="Yildiz M."/>
            <person name="Macko-Podgorni A."/>
            <person name="Moranska E."/>
            <person name="Grzebelus E."/>
            <person name="Grzebelus D."/>
            <person name="Ashrafi H."/>
            <person name="Zheng Z."/>
            <person name="Cheng S."/>
            <person name="Spooner D."/>
            <person name="Van Deynze A."/>
            <person name="Simon P."/>
        </authorList>
    </citation>
    <scope>NUCLEOTIDE SEQUENCE</scope>
    <source>
        <tissue evidence="24">Leaf</tissue>
    </source>
</reference>
<keyword evidence="4 18" id="KW-0808">Transferase</keyword>
<dbReference type="Gene3D" id="2.90.10.10">
    <property type="entry name" value="Bulb-type lectin domain"/>
    <property type="match status" value="2"/>
</dbReference>
<evidence type="ECO:0000256" key="16">
    <source>
        <dbReference type="ARBA" id="ARBA00047899"/>
    </source>
</evidence>
<organism evidence="24 25">
    <name type="scientific">Daucus carota subsp. sativus</name>
    <name type="common">Carrot</name>
    <dbReference type="NCBI Taxonomy" id="79200"/>
    <lineage>
        <taxon>Eukaryota</taxon>
        <taxon>Viridiplantae</taxon>
        <taxon>Streptophyta</taxon>
        <taxon>Embryophyta</taxon>
        <taxon>Tracheophyta</taxon>
        <taxon>Spermatophyta</taxon>
        <taxon>Magnoliopsida</taxon>
        <taxon>eudicotyledons</taxon>
        <taxon>Gunneridae</taxon>
        <taxon>Pentapetalae</taxon>
        <taxon>asterids</taxon>
        <taxon>campanulids</taxon>
        <taxon>Apiales</taxon>
        <taxon>Apiaceae</taxon>
        <taxon>Apioideae</taxon>
        <taxon>Scandiceae</taxon>
        <taxon>Daucinae</taxon>
        <taxon>Daucus</taxon>
        <taxon>Daucus sect. Daucus</taxon>
    </lineage>
</organism>
<evidence type="ECO:0000256" key="11">
    <source>
        <dbReference type="ARBA" id="ARBA00022989"/>
    </source>
</evidence>
<keyword evidence="5 20" id="KW-0812">Transmembrane</keyword>
<keyword evidence="11 20" id="KW-1133">Transmembrane helix</keyword>
<dbReference type="PANTHER" id="PTHR47976:SF15">
    <property type="entry name" value="G-TYPE LECTIN S-RECEPTOR-LIKE SERINE_THREONINE-PROTEIN KINASE RLK1"/>
    <property type="match status" value="1"/>
</dbReference>
<dbReference type="GO" id="GO:0030246">
    <property type="term" value="F:carbohydrate binding"/>
    <property type="evidence" value="ECO:0007669"/>
    <property type="project" value="UniProtKB-KW"/>
</dbReference>
<feature type="domain" description="Bulb-type lectin" evidence="23">
    <location>
        <begin position="25"/>
        <end position="147"/>
    </location>
</feature>
<dbReference type="FunFam" id="1.10.510.10:FF:000237">
    <property type="entry name" value="G-type lectin S-receptor-like serine/threonine-protein kinase"/>
    <property type="match status" value="1"/>
</dbReference>
<dbReference type="InterPro" id="IPR024171">
    <property type="entry name" value="SRK-like_kinase"/>
</dbReference>
<evidence type="ECO:0000256" key="5">
    <source>
        <dbReference type="ARBA" id="ARBA00022692"/>
    </source>
</evidence>
<evidence type="ECO:0000259" key="23">
    <source>
        <dbReference type="PROSITE" id="PS50927"/>
    </source>
</evidence>
<dbReference type="EMBL" id="CP093351">
    <property type="protein sequence ID" value="WOH15330.1"/>
    <property type="molecule type" value="Genomic_DNA"/>
</dbReference>
<dbReference type="InterPro" id="IPR011009">
    <property type="entry name" value="Kinase-like_dom_sf"/>
</dbReference>
<dbReference type="EC" id="2.7.11.1" evidence="18"/>
<evidence type="ECO:0000256" key="13">
    <source>
        <dbReference type="ARBA" id="ARBA00023157"/>
    </source>
</evidence>
<evidence type="ECO:0000256" key="9">
    <source>
        <dbReference type="ARBA" id="ARBA00022777"/>
    </source>
</evidence>
<evidence type="ECO:0000313" key="24">
    <source>
        <dbReference type="EMBL" id="WOH15330.1"/>
    </source>
</evidence>
<dbReference type="Gene3D" id="1.10.510.10">
    <property type="entry name" value="Transferase(Phosphotransferase) domain 1"/>
    <property type="match status" value="1"/>
</dbReference>
<accession>A0AAF0XW76</accession>
<evidence type="ECO:0000256" key="20">
    <source>
        <dbReference type="SAM" id="Phobius"/>
    </source>
</evidence>
<keyword evidence="15" id="KW-0325">Glycoprotein</keyword>
<evidence type="ECO:0000256" key="3">
    <source>
        <dbReference type="ARBA" id="ARBA00022536"/>
    </source>
</evidence>
<dbReference type="PIRSF" id="PIRSF000641">
    <property type="entry name" value="SRK"/>
    <property type="match status" value="1"/>
</dbReference>
<sequence>MAYSSPYIICIILFVLPYLALAQGIETVSVGSSLTAADKDKATSWYSFFGDFAFGFKKVQDQYLLSIWYENIPDKTVVWFVNGGTTVPAGSKVQLTADHGLDLSDSKGKEFWRSGMLAGTASKAVLNDTGNFMIFNSHSEKLWDSFSNPTDTLLPTQTLGIGGTLYSRLSETNFTKGRFQLRFLDNGNLVLNSRDLLTNYAYYPYYGDVSPSTNDTQGYQIQFSTAGYMYIVKGNDATENLTTKGIILSEAYYHRAILHFDGILVQYYHPRELTKGTKWTPVWQIPENICLDILGMGGSGACGFNNVCRLNDSRRVVCECPESYSLLDLNDKYGSCKTNVSQNCDNNGFQEDVYDFVEISDTNWPLNDYAHLEPISELECKNQCLNDCFCAVAIHREDSCWKKKLPLSYGKKEPSVNGKAFLKFSKVDLSTKNRPNTPRVGDNLPYREKGKGTLILVGSVLLGSSVFVNFVLIIVACFGFFYIYSKKMQHLQPAKSSVETNVRHFTSHELVEATNGFKEELGRGSFGIVYKGVIQMSSSVIVAVKKIDSLIQDGAKEFKTEVNVIAQTHHKNLVRLVGYCEEEEHHLLVYEYMVNGILASLLFSSVKPSWALRNHIALGIARGLAYLHEECSTQIIHCDIKPQNILLDEHYNARISDFGLAKLLMLNQSRTNTGIRGTKGYVAPEWFRNTPVTVKVDVYSYGVLLRNYLLQEKFGDKAILTDWAWDCFRDGRMVDLVENNEEDILSDWERVERFVMVGIWCIQEDPSLRPTMKKVTQMLEGVVDVPDPTCPSPFH</sequence>
<dbReference type="PROSITE" id="PS00108">
    <property type="entry name" value="PROTEIN_KINASE_ST"/>
    <property type="match status" value="1"/>
</dbReference>
<keyword evidence="10 18" id="KW-0067">ATP-binding</keyword>
<keyword evidence="14" id="KW-0675">Receptor</keyword>
<dbReference type="Pfam" id="PF01453">
    <property type="entry name" value="B_lectin"/>
    <property type="match status" value="1"/>
</dbReference>
<dbReference type="GO" id="GO:0004674">
    <property type="term" value="F:protein serine/threonine kinase activity"/>
    <property type="evidence" value="ECO:0007669"/>
    <property type="project" value="UniProtKB-KW"/>
</dbReference>
<evidence type="ECO:0000256" key="8">
    <source>
        <dbReference type="ARBA" id="ARBA00022741"/>
    </source>
</evidence>
<keyword evidence="7" id="KW-0430">Lectin</keyword>
<keyword evidence="13" id="KW-1015">Disulfide bond</keyword>
<evidence type="ECO:0000256" key="2">
    <source>
        <dbReference type="ARBA" id="ARBA00022527"/>
    </source>
</evidence>
<dbReference type="FunFam" id="2.90.10.10:FF:000013">
    <property type="entry name" value="G-type lectin S-receptor-like serine/threonine-protein kinase LECRK1"/>
    <property type="match status" value="1"/>
</dbReference>
<dbReference type="Pfam" id="PF00069">
    <property type="entry name" value="Pkinase"/>
    <property type="match status" value="1"/>
</dbReference>
<evidence type="ECO:0000256" key="17">
    <source>
        <dbReference type="ARBA" id="ARBA00048679"/>
    </source>
</evidence>
<feature type="binding site" evidence="19">
    <location>
        <position position="546"/>
    </location>
    <ligand>
        <name>ATP</name>
        <dbReference type="ChEBI" id="CHEBI:30616"/>
    </ligand>
</feature>
<evidence type="ECO:0000256" key="1">
    <source>
        <dbReference type="ARBA" id="ARBA00004479"/>
    </source>
</evidence>
<feature type="signal peptide" evidence="21">
    <location>
        <begin position="1"/>
        <end position="22"/>
    </location>
</feature>
<evidence type="ECO:0000313" key="25">
    <source>
        <dbReference type="Proteomes" id="UP000077755"/>
    </source>
</evidence>
<evidence type="ECO:0000256" key="6">
    <source>
        <dbReference type="ARBA" id="ARBA00022729"/>
    </source>
</evidence>
<evidence type="ECO:0000256" key="19">
    <source>
        <dbReference type="PROSITE-ProRule" id="PRU10141"/>
    </source>
</evidence>
<keyword evidence="6 21" id="KW-0732">Signal</keyword>
<dbReference type="InterPro" id="IPR008271">
    <property type="entry name" value="Ser/Thr_kinase_AS"/>
</dbReference>
<comment type="subcellular location">
    <subcellularLocation>
        <location evidence="1">Membrane</location>
        <topology evidence="1">Single-pass type I membrane protein</topology>
    </subcellularLocation>
</comment>
<dbReference type="PROSITE" id="PS50927">
    <property type="entry name" value="BULB_LECTIN"/>
    <property type="match status" value="1"/>
</dbReference>
<comment type="catalytic activity">
    <reaction evidence="17 18">
        <text>L-seryl-[protein] + ATP = O-phospho-L-seryl-[protein] + ADP + H(+)</text>
        <dbReference type="Rhea" id="RHEA:17989"/>
        <dbReference type="Rhea" id="RHEA-COMP:9863"/>
        <dbReference type="Rhea" id="RHEA-COMP:11604"/>
        <dbReference type="ChEBI" id="CHEBI:15378"/>
        <dbReference type="ChEBI" id="CHEBI:29999"/>
        <dbReference type="ChEBI" id="CHEBI:30616"/>
        <dbReference type="ChEBI" id="CHEBI:83421"/>
        <dbReference type="ChEBI" id="CHEBI:456216"/>
        <dbReference type="EC" id="2.7.11.1"/>
    </reaction>
</comment>
<proteinExistence type="inferred from homology"/>
<dbReference type="InterPro" id="IPR051343">
    <property type="entry name" value="G-type_lectin_kinases/EP1-like"/>
</dbReference>
<evidence type="ECO:0000256" key="18">
    <source>
        <dbReference type="PIRNR" id="PIRNR000641"/>
    </source>
</evidence>
<keyword evidence="3" id="KW-0245">EGF-like domain</keyword>
<comment type="catalytic activity">
    <reaction evidence="16 18">
        <text>L-threonyl-[protein] + ATP = O-phospho-L-threonyl-[protein] + ADP + H(+)</text>
        <dbReference type="Rhea" id="RHEA:46608"/>
        <dbReference type="Rhea" id="RHEA-COMP:11060"/>
        <dbReference type="Rhea" id="RHEA-COMP:11605"/>
        <dbReference type="ChEBI" id="CHEBI:15378"/>
        <dbReference type="ChEBI" id="CHEBI:30013"/>
        <dbReference type="ChEBI" id="CHEBI:30616"/>
        <dbReference type="ChEBI" id="CHEBI:61977"/>
        <dbReference type="ChEBI" id="CHEBI:456216"/>
        <dbReference type="EC" id="2.7.11.1"/>
    </reaction>
</comment>
<dbReference type="Proteomes" id="UP000077755">
    <property type="component" value="Chromosome 9"/>
</dbReference>
<dbReference type="PROSITE" id="PS00107">
    <property type="entry name" value="PROTEIN_KINASE_ATP"/>
    <property type="match status" value="1"/>
</dbReference>
<dbReference type="InterPro" id="IPR000719">
    <property type="entry name" value="Prot_kinase_dom"/>
</dbReference>
<dbReference type="PROSITE" id="PS50011">
    <property type="entry name" value="PROTEIN_KINASE_DOM"/>
    <property type="match status" value="1"/>
</dbReference>
<dbReference type="InterPro" id="IPR001480">
    <property type="entry name" value="Bulb-type_lectin_dom"/>
</dbReference>
<evidence type="ECO:0000256" key="10">
    <source>
        <dbReference type="ARBA" id="ARBA00022840"/>
    </source>
</evidence>
<feature type="chain" id="PRO_5041937643" description="Receptor-like serine/threonine-protein kinase" evidence="21">
    <location>
        <begin position="23"/>
        <end position="795"/>
    </location>
</feature>
<keyword evidence="12 20" id="KW-0472">Membrane</keyword>
<feature type="transmembrane region" description="Helical" evidence="20">
    <location>
        <begin position="454"/>
        <end position="484"/>
    </location>
</feature>
<name>A0AAF0XW76_DAUCS</name>
<evidence type="ECO:0000256" key="14">
    <source>
        <dbReference type="ARBA" id="ARBA00023170"/>
    </source>
</evidence>
<dbReference type="SMART" id="SM00108">
    <property type="entry name" value="B_lectin"/>
    <property type="match status" value="1"/>
</dbReference>
<dbReference type="InterPro" id="IPR036426">
    <property type="entry name" value="Bulb-type_lectin_dom_sf"/>
</dbReference>
<evidence type="ECO:0000256" key="21">
    <source>
        <dbReference type="SAM" id="SignalP"/>
    </source>
</evidence>
<gene>
    <name evidence="24" type="ORF">DCAR_0934867</name>
</gene>
<dbReference type="CDD" id="cd01098">
    <property type="entry name" value="PAN_AP_plant"/>
    <property type="match status" value="1"/>
</dbReference>
<dbReference type="InterPro" id="IPR017441">
    <property type="entry name" value="Protein_kinase_ATP_BS"/>
</dbReference>
<dbReference type="GO" id="GO:0005524">
    <property type="term" value="F:ATP binding"/>
    <property type="evidence" value="ECO:0007669"/>
    <property type="project" value="UniProtKB-UniRule"/>
</dbReference>
<dbReference type="SMART" id="SM00220">
    <property type="entry name" value="S_TKc"/>
    <property type="match status" value="1"/>
</dbReference>
<keyword evidence="2 18" id="KW-0723">Serine/threonine-protein kinase</keyword>
<protein>
    <recommendedName>
        <fullName evidence="18">Receptor-like serine/threonine-protein kinase</fullName>
        <ecNumber evidence="18">2.7.11.1</ecNumber>
    </recommendedName>
</protein>
<evidence type="ECO:0000256" key="12">
    <source>
        <dbReference type="ARBA" id="ARBA00023136"/>
    </source>
</evidence>
<evidence type="ECO:0000256" key="15">
    <source>
        <dbReference type="ARBA" id="ARBA00023180"/>
    </source>
</evidence>
<dbReference type="GO" id="GO:0016020">
    <property type="term" value="C:membrane"/>
    <property type="evidence" value="ECO:0007669"/>
    <property type="project" value="UniProtKB-SubCell"/>
</dbReference>
<evidence type="ECO:0000256" key="7">
    <source>
        <dbReference type="ARBA" id="ARBA00022734"/>
    </source>
</evidence>
<dbReference type="SUPFAM" id="SSF56112">
    <property type="entry name" value="Protein kinase-like (PK-like)"/>
    <property type="match status" value="1"/>
</dbReference>
<dbReference type="AlphaFoldDB" id="A0AAF0XW76"/>
<dbReference type="SUPFAM" id="SSF51110">
    <property type="entry name" value="alpha-D-mannose-specific plant lectins"/>
    <property type="match status" value="1"/>
</dbReference>
<dbReference type="Gene3D" id="3.30.200.20">
    <property type="entry name" value="Phosphorylase Kinase, domain 1"/>
    <property type="match status" value="1"/>
</dbReference>
<evidence type="ECO:0000259" key="22">
    <source>
        <dbReference type="PROSITE" id="PS50011"/>
    </source>
</evidence>
<keyword evidence="8 18" id="KW-0547">Nucleotide-binding</keyword>
<evidence type="ECO:0000256" key="4">
    <source>
        <dbReference type="ARBA" id="ARBA00022679"/>
    </source>
</evidence>
<comment type="similarity">
    <text evidence="18">Belongs to the protein kinase superfamily. Ser/Thr protein kinase family.</text>
</comment>